<dbReference type="EMBL" id="UOGD01000047">
    <property type="protein sequence ID" value="VAX16422.1"/>
    <property type="molecule type" value="Genomic_DNA"/>
</dbReference>
<dbReference type="InterPro" id="IPR036291">
    <property type="entry name" value="NAD(P)-bd_dom_sf"/>
</dbReference>
<dbReference type="AlphaFoldDB" id="A0A3B1BJX7"/>
<proteinExistence type="predicted"/>
<dbReference type="Gene3D" id="3.40.50.720">
    <property type="entry name" value="NAD(P)-binding Rossmann-like Domain"/>
    <property type="match status" value="1"/>
</dbReference>
<gene>
    <name evidence="1" type="ORF">MNBD_IGNAVI01-1711</name>
</gene>
<evidence type="ECO:0000313" key="1">
    <source>
        <dbReference type="EMBL" id="VAX16422.1"/>
    </source>
</evidence>
<evidence type="ECO:0008006" key="2">
    <source>
        <dbReference type="Google" id="ProtNLM"/>
    </source>
</evidence>
<dbReference type="SUPFAM" id="SSF51735">
    <property type="entry name" value="NAD(P)-binding Rossmann-fold domains"/>
    <property type="match status" value="1"/>
</dbReference>
<organism evidence="1">
    <name type="scientific">hydrothermal vent metagenome</name>
    <dbReference type="NCBI Taxonomy" id="652676"/>
    <lineage>
        <taxon>unclassified sequences</taxon>
        <taxon>metagenomes</taxon>
        <taxon>ecological metagenomes</taxon>
    </lineage>
</organism>
<sequence length="233" mass="27003">MEKLSPEVFFLYSSSISVYGDRLKKPFIKVGDPLRPSEGDEYARTKIKAEKIIIASKLDWSIFRLAVVMGGHKISKLMFHQPLKTSFEIVTPEDTARVFVNAINKMELLSGKIFNLGGWEKCRISYENFLSRSFKIYGLGELDFPSKTFAKKNFHCGFYEDENELNDILGFRRDTIDSYFEKESNKVSSFKKSATKLLNKPIKYHLLKQSEPYKAYTQNDKVQSKHFFVNLES</sequence>
<name>A0A3B1BJX7_9ZZZZ</name>
<protein>
    <recommendedName>
        <fullName evidence="2">RmlD-like substrate binding domain-containing protein</fullName>
    </recommendedName>
</protein>
<reference evidence="1" key="1">
    <citation type="submission" date="2018-06" db="EMBL/GenBank/DDBJ databases">
        <authorList>
            <person name="Zhirakovskaya E."/>
        </authorList>
    </citation>
    <scope>NUCLEOTIDE SEQUENCE</scope>
</reference>
<accession>A0A3B1BJX7</accession>